<name>A0A6J7WZ86_9CAUD</name>
<proteinExistence type="predicted"/>
<protein>
    <submittedName>
        <fullName evidence="2">Phge_rel_HI1409, phage-associated protein, HI1409 family</fullName>
    </submittedName>
</protein>
<organism evidence="2">
    <name type="scientific">uncultured Caudovirales phage</name>
    <dbReference type="NCBI Taxonomy" id="2100421"/>
    <lineage>
        <taxon>Viruses</taxon>
        <taxon>Duplodnaviria</taxon>
        <taxon>Heunggongvirae</taxon>
        <taxon>Uroviricota</taxon>
        <taxon>Caudoviricetes</taxon>
        <taxon>Peduoviridae</taxon>
        <taxon>Maltschvirus</taxon>
        <taxon>Maltschvirus maltsch</taxon>
    </lineage>
</organism>
<dbReference type="InterPro" id="IPR006445">
    <property type="entry name" value="Phage-assoc_HI1409"/>
</dbReference>
<feature type="domain" description="Anti-CBASS protein Acb1-like N-terminal" evidence="1">
    <location>
        <begin position="46"/>
        <end position="390"/>
    </location>
</feature>
<gene>
    <name evidence="2" type="ORF">UFOVP380_35</name>
</gene>
<dbReference type="InterPro" id="IPR024459">
    <property type="entry name" value="Acb1-like_N"/>
</dbReference>
<dbReference type="Pfam" id="PF06381">
    <property type="entry name" value="Phage_portal_3"/>
    <property type="match status" value="1"/>
</dbReference>
<evidence type="ECO:0000313" key="2">
    <source>
        <dbReference type="EMBL" id="CAB5223321.1"/>
    </source>
</evidence>
<dbReference type="NCBIfam" id="TIGR01555">
    <property type="entry name" value="phge_rel_HI1409"/>
    <property type="match status" value="1"/>
</dbReference>
<accession>A0A6J7WZ86</accession>
<evidence type="ECO:0000259" key="1">
    <source>
        <dbReference type="Pfam" id="PF06381"/>
    </source>
</evidence>
<dbReference type="EMBL" id="LR798317">
    <property type="protein sequence ID" value="CAB5223321.1"/>
    <property type="molecule type" value="Genomic_DNA"/>
</dbReference>
<sequence length="447" mass="48763">MPRQKKQKAIVKQDGVENVLTGLGQAGRDASVYSRFGRIGFLPKDQLENAYLDAGIARRIVDLLPDDAMKKGLECDTELYNELDRLNAFSVVATAAKDARLFGGALILVLAKDGAASLALPLNEGSLKRVEKLAVYDRHQCSLTAMSYDNDPFSPTFGEVKTYQLNSRQGQILNVHASRIIRLDGERLPASLLQNNGGWHASALQGCYQALLSYASAQGFADTIIKEWSLSIIKIQGLFDSYGNGGEKQIAARINDANVSKSMMNAIFLDAENEDFSRDFSNVTGYSELVVRGMEVVASSCGIPMTKLFGRSPEGMSATGEGDARNWASMVEAFQIATLQPVFNRLIALLGLQQEWKDKPDSLEWEFPPVLPLSEQERADVRLKHAQADAIYIREGGVDAAYLFNARHEGGFSANPQCSLEGEAEFGRQMDATAASLGTGSEDAEED</sequence>
<reference evidence="2" key="1">
    <citation type="submission" date="2020-05" db="EMBL/GenBank/DDBJ databases">
        <authorList>
            <person name="Chiriac C."/>
            <person name="Salcher M."/>
            <person name="Ghai R."/>
            <person name="Kavagutti S V."/>
        </authorList>
    </citation>
    <scope>NUCLEOTIDE SEQUENCE</scope>
</reference>